<gene>
    <name evidence="1" type="ORF">DES35_101298</name>
</gene>
<organism evidence="1 2">
    <name type="scientific">Schleiferia thermophila</name>
    <dbReference type="NCBI Taxonomy" id="884107"/>
    <lineage>
        <taxon>Bacteria</taxon>
        <taxon>Pseudomonadati</taxon>
        <taxon>Bacteroidota</taxon>
        <taxon>Flavobacteriia</taxon>
        <taxon>Flavobacteriales</taxon>
        <taxon>Schleiferiaceae</taxon>
        <taxon>Schleiferia</taxon>
    </lineage>
</organism>
<reference evidence="1 2" key="1">
    <citation type="submission" date="2018-07" db="EMBL/GenBank/DDBJ databases">
        <title>Genomic Encyclopedia of Type Strains, Phase IV (KMG-IV): sequencing the most valuable type-strain genomes for metagenomic binning, comparative biology and taxonomic classification.</title>
        <authorList>
            <person name="Goeker M."/>
        </authorList>
    </citation>
    <scope>NUCLEOTIDE SEQUENCE [LARGE SCALE GENOMIC DNA]</scope>
    <source>
        <strain evidence="1 2">DSM 21410</strain>
    </source>
</reference>
<protein>
    <submittedName>
        <fullName evidence="1">Uncharacterized protein</fullName>
    </submittedName>
</protein>
<dbReference type="AlphaFoldDB" id="A0A369A6W1"/>
<name>A0A369A6W1_9FLAO</name>
<keyword evidence="2" id="KW-1185">Reference proteome</keyword>
<dbReference type="RefSeq" id="WP_037357930.1">
    <property type="nucleotide sequence ID" value="NZ_BHZF01000001.1"/>
</dbReference>
<dbReference type="Proteomes" id="UP000253517">
    <property type="component" value="Unassembled WGS sequence"/>
</dbReference>
<dbReference type="EMBL" id="QPJS01000001">
    <property type="protein sequence ID" value="RCX05019.1"/>
    <property type="molecule type" value="Genomic_DNA"/>
</dbReference>
<comment type="caution">
    <text evidence="1">The sequence shown here is derived from an EMBL/GenBank/DDBJ whole genome shotgun (WGS) entry which is preliminary data.</text>
</comment>
<evidence type="ECO:0000313" key="1">
    <source>
        <dbReference type="EMBL" id="RCX05019.1"/>
    </source>
</evidence>
<dbReference type="Gene3D" id="3.20.20.370">
    <property type="entry name" value="Glycoside hydrolase/deacetylase"/>
    <property type="match status" value="1"/>
</dbReference>
<proteinExistence type="predicted"/>
<evidence type="ECO:0000313" key="2">
    <source>
        <dbReference type="Proteomes" id="UP000253517"/>
    </source>
</evidence>
<accession>A0A369A6W1</accession>
<sequence>MRTILILYFFSVLAFGQKKYVLKFENYHNNHLLKIDSIKIINISRQIDTTLYYPNDVFELIESNFEFDFNVFDNQKRFSVINNINSCETYFRISIDMDQPVQITVTDVSGRVIQQFRKRLASGKHYFTIQGGGNNVYIINVDTRRSKDHAKIFRQCDNKSLSLNLLYSEETQSENDKNTFDFRRGDSIEVRSYSVDFDDEVFIGNEIFIPTESRIFKFKKFTDYKALVIMYHKITLDTASDLYERSVWDFENDLTYIKNKGYTVVSIEELEDIYKGKKVSEVNLSSLHLMTASVLIIILQPHC</sequence>